<evidence type="ECO:0000313" key="4">
    <source>
        <dbReference type="EMBL" id="NAW33247.1"/>
    </source>
</evidence>
<gene>
    <name evidence="4" type="ORF">GRB96_02260</name>
</gene>
<dbReference type="Proteomes" id="UP000487929">
    <property type="component" value="Unassembled WGS sequence"/>
</dbReference>
<dbReference type="RefSeq" id="WP_161430256.1">
    <property type="nucleotide sequence ID" value="NZ_WUTT01000001.1"/>
</dbReference>
<comment type="caution">
    <text evidence="4">The sequence shown here is derived from an EMBL/GenBank/DDBJ whole genome shotgun (WGS) entry which is preliminary data.</text>
</comment>
<evidence type="ECO:0000256" key="1">
    <source>
        <dbReference type="SAM" id="Coils"/>
    </source>
</evidence>
<keyword evidence="5" id="KW-1185">Reference proteome</keyword>
<reference evidence="4 5" key="1">
    <citation type="submission" date="2019-12" db="EMBL/GenBank/DDBJ databases">
        <title>Draft genome sequencing of Halomonas alimentaria DSM 15356.</title>
        <authorList>
            <person name="Pandiyan K."/>
            <person name="Kushwaha P."/>
            <person name="Gowdham M."/>
            <person name="Chakdar H."/>
            <person name="Singh A."/>
            <person name="Kumar M."/>
            <person name="Saxena A.K."/>
        </authorList>
    </citation>
    <scope>NUCLEOTIDE SEQUENCE [LARGE SCALE GENOMIC DNA]</scope>
    <source>
        <strain evidence="4 5">DSM 15356</strain>
    </source>
</reference>
<dbReference type="EMBL" id="WUTT01000001">
    <property type="protein sequence ID" value="NAW33247.1"/>
    <property type="molecule type" value="Genomic_DNA"/>
</dbReference>
<organism evidence="4 5">
    <name type="scientific">Halomonas alimentaria</name>
    <dbReference type="NCBI Taxonomy" id="147248"/>
    <lineage>
        <taxon>Bacteria</taxon>
        <taxon>Pseudomonadati</taxon>
        <taxon>Pseudomonadota</taxon>
        <taxon>Gammaproteobacteria</taxon>
        <taxon>Oceanospirillales</taxon>
        <taxon>Halomonadaceae</taxon>
        <taxon>Halomonas</taxon>
    </lineage>
</organism>
<feature type="compositionally biased region" description="Basic and acidic residues" evidence="2">
    <location>
        <begin position="47"/>
        <end position="58"/>
    </location>
</feature>
<feature type="region of interest" description="Disordered" evidence="2">
    <location>
        <begin position="524"/>
        <end position="547"/>
    </location>
</feature>
<dbReference type="AlphaFoldDB" id="A0A7X4W2M1"/>
<keyword evidence="1" id="KW-0175">Coiled coil</keyword>
<feature type="domain" description="Tape measure protein N-terminal" evidence="3">
    <location>
        <begin position="82"/>
        <end position="269"/>
    </location>
</feature>
<accession>A0A7X4W2M1</accession>
<feature type="region of interest" description="Disordered" evidence="2">
    <location>
        <begin position="418"/>
        <end position="454"/>
    </location>
</feature>
<sequence length="790" mass="84641">MADRNLELALRMRADLQQARRQLQQVEQELGDVARGGGKAGQGMRRYTQEADKAERSSRRLSSTVGQMRNLLATLGAGLALRQMVQYTDTMTGLESQLRLVTGSQDEFNQTFADLYQLANSTRQGLEPTVNLYARMARATEELNLSNEELLTLTKAINQSYIVSGASAQEAASSTLQLSQAMASGVLRGEELNSVLENSPRLARAIADALGVTIGRLREMGAEGELTAEQISRALLESADSIEREFQTMERTVGQALQQLRNDLLVTFGGSEVDGFTDAIDDLRDVVTDPGFRQAVIDIGTFIAELVGDAAAAATQVGNLVRQYRELQGVTTFDLASNAAAGFDAFMDQFRDPQALGSIEAIDRALDALFDNRERLNERIDAYGPDSEQGRQAIEAMEALKAQYDALIERKKALVTAGSGEDGVTPPPQVTAPSAPTRPSGGSGGRSSGQSAAAREYQAALQALANLDQGLQQQIATFGEGEAAVLEYRLTLGDLADDVARLGAEGQALAASIVEQAREVERLTEAEERRAEAERERQQAQQQAEQALQQILDQADPARALERQLELIEELKQQFPEYATALDQAAAQVSQRIDEINQGLLSARNINAEFAYGATDALTSFAEDIANGRNAIDSLADAFRQFAADFLLQIARMIMQQAIFNALQTMGGGGGGIGGAIASLFHGGGVVGQGGTTSDLFGTAPRYHTGGIAGLAPDEVPAILRRGEEVLTAADPRHRNNEGGTGQQPVSVKNVNVFDSAEVLNQAMSDTAGQKVILNYIKANRSAVRSALGS</sequence>
<feature type="region of interest" description="Disordered" evidence="2">
    <location>
        <begin position="33"/>
        <end position="63"/>
    </location>
</feature>
<protein>
    <submittedName>
        <fullName evidence="4">Tape measure protein</fullName>
    </submittedName>
</protein>
<evidence type="ECO:0000256" key="2">
    <source>
        <dbReference type="SAM" id="MobiDB-lite"/>
    </source>
</evidence>
<dbReference type="InterPro" id="IPR013491">
    <property type="entry name" value="Tape_meas_N"/>
</dbReference>
<dbReference type="OrthoDB" id="6095074at2"/>
<evidence type="ECO:0000313" key="5">
    <source>
        <dbReference type="Proteomes" id="UP000487929"/>
    </source>
</evidence>
<feature type="coiled-coil region" evidence="1">
    <location>
        <begin position="359"/>
        <end position="417"/>
    </location>
</feature>
<proteinExistence type="predicted"/>
<feature type="compositionally biased region" description="Basic and acidic residues" evidence="2">
    <location>
        <begin position="524"/>
        <end position="538"/>
    </location>
</feature>
<dbReference type="Pfam" id="PF20155">
    <property type="entry name" value="TMP_3"/>
    <property type="match status" value="1"/>
</dbReference>
<evidence type="ECO:0000259" key="3">
    <source>
        <dbReference type="Pfam" id="PF20155"/>
    </source>
</evidence>
<name>A0A7X4W2M1_9GAMM</name>
<dbReference type="NCBIfam" id="TIGR02675">
    <property type="entry name" value="tape_meas_nterm"/>
    <property type="match status" value="1"/>
</dbReference>